<keyword evidence="3" id="KW-1185">Reference proteome</keyword>
<evidence type="ECO:0000256" key="1">
    <source>
        <dbReference type="SAM" id="Phobius"/>
    </source>
</evidence>
<evidence type="ECO:0000313" key="3">
    <source>
        <dbReference type="Proteomes" id="UP001332939"/>
    </source>
</evidence>
<feature type="transmembrane region" description="Helical" evidence="1">
    <location>
        <begin position="306"/>
        <end position="335"/>
    </location>
</feature>
<reference evidence="2 3" key="1">
    <citation type="submission" date="2022-05" db="EMBL/GenBank/DDBJ databases">
        <title>Whole genome sequences of Escherichia coli of fish isolates collected from Assam, India.</title>
        <authorList>
            <person name="Sudha S."/>
            <person name="Muneeb K.H."/>
            <person name="Rakshit O."/>
            <person name="Mendem S.K."/>
            <person name="Raisen C."/>
            <person name="Holmes M.A."/>
            <person name="Shome B.R."/>
            <person name="Sivaraman G.K."/>
        </authorList>
    </citation>
    <scope>NUCLEOTIDE SEQUENCE [LARGE SCALE GENOMIC DNA]</scope>
    <source>
        <strain evidence="2 3">278</strain>
    </source>
</reference>
<dbReference type="Proteomes" id="UP001332939">
    <property type="component" value="Unassembled WGS sequence"/>
</dbReference>
<sequence>MTQSLAFWVENSSEDALSSVALELHFNYWHLPSDKINYLDIGVLISGKNKQFDSINVYLPFRYNIKSYISTLGDNVVESEELISAVFNNDVSNIKPIRECSAKYIVFSEQKDSEGIVFFTNLSYGTSENRVLIEEHCEGDKVGTIIKFSNKIFNCSEEYKEKNWYLRFRYVLEKEDIDNISREYKSKDSLITYYFEKSEVVDFRVNESRNLPKTIREKVAICRNVHKVHFFLIRNESSEFKIGHTTYDRCRILEDKLWDTYLCDNKDTQVKTKMLIYHWKTKSDKKIEYFSAFARFSTRKVGLKEIIYVILFIIILGVFSSLIATSLINIVDVLYRCIKVWRLG</sequence>
<evidence type="ECO:0000313" key="2">
    <source>
        <dbReference type="EMBL" id="MEB6857897.1"/>
    </source>
</evidence>
<dbReference type="EMBL" id="JAMZOO010000004">
    <property type="protein sequence ID" value="MEB6857897.1"/>
    <property type="molecule type" value="Genomic_DNA"/>
</dbReference>
<comment type="caution">
    <text evidence="2">The sequence shown here is derived from an EMBL/GenBank/DDBJ whole genome shotgun (WGS) entry which is preliminary data.</text>
</comment>
<name>A0ABU6EG66_9GAMM</name>
<accession>A0ABU6EG66</accession>
<keyword evidence="1" id="KW-1133">Transmembrane helix</keyword>
<protein>
    <submittedName>
        <fullName evidence="2">Uncharacterized protein</fullName>
    </submittedName>
</protein>
<gene>
    <name evidence="2" type="ORF">NA736_12750</name>
</gene>
<proteinExistence type="predicted"/>
<organism evidence="2 3">
    <name type="scientific">Proteus cibi</name>
    <dbReference type="NCBI Taxonomy" id="2050966"/>
    <lineage>
        <taxon>Bacteria</taxon>
        <taxon>Pseudomonadati</taxon>
        <taxon>Pseudomonadota</taxon>
        <taxon>Gammaproteobacteria</taxon>
        <taxon>Enterobacterales</taxon>
        <taxon>Morganellaceae</taxon>
        <taxon>Proteus</taxon>
    </lineage>
</organism>
<dbReference type="RefSeq" id="WP_325935086.1">
    <property type="nucleotide sequence ID" value="NZ_JAMZOO010000004.1"/>
</dbReference>
<keyword evidence="1" id="KW-0812">Transmembrane</keyword>
<keyword evidence="1" id="KW-0472">Membrane</keyword>